<keyword evidence="5" id="KW-1185">Reference proteome</keyword>
<evidence type="ECO:0000313" key="6">
    <source>
        <dbReference type="Proteomes" id="UP000051887"/>
    </source>
</evidence>
<dbReference type="Proteomes" id="UP000051086">
    <property type="component" value="Unassembled WGS sequence"/>
</dbReference>
<dbReference type="PROSITE" id="PS51208">
    <property type="entry name" value="AUTOTRANSPORTER"/>
    <property type="match status" value="1"/>
</dbReference>
<dbReference type="EMBL" id="CYSC01000007">
    <property type="protein sequence ID" value="CUH70685.1"/>
    <property type="molecule type" value="Genomic_DNA"/>
</dbReference>
<reference evidence="3 5" key="2">
    <citation type="submission" date="2015-09" db="EMBL/GenBank/DDBJ databases">
        <authorList>
            <person name="Rodrigo-Torres L."/>
            <person name="Arahal D.R."/>
        </authorList>
    </citation>
    <scope>NUCLEOTIDE SEQUENCE [LARGE SCALE GENOMIC DNA]</scope>
    <source>
        <strain evidence="3 5">CECT 5118</strain>
    </source>
</reference>
<gene>
    <name evidence="3" type="ORF">TL5118_01483</name>
    <name evidence="4" type="ORF">TL5120_00465</name>
</gene>
<dbReference type="Gene3D" id="2.40.128.130">
    <property type="entry name" value="Autotransporter beta-domain"/>
    <property type="match status" value="1"/>
</dbReference>
<dbReference type="InterPro" id="IPR036709">
    <property type="entry name" value="Autotransporte_beta_dom_sf"/>
</dbReference>
<sequence>MQVQGGATNGLNTLTTSQLSSDAGDQGDATDDLTITDGKPSFTKALAPSSVALNGTTTMTYTVNNTANGSLITSISFSENLPSGLVFATPTNLTTDCSSLTPTATAGGATLTAFGGFVLAGSACTLSIDVQAQSVGDFTLTSGDMTYSTGGPSQSAGIASAELTVTAPPSGAPSLTQVFSGDPAAGGETVTLSFTLTNTDPTNPATLITFTEDFDTPLTGTTLLADVTDPCGSGSSITGAGTGTMTFAGGSLAARSQCNFDVTVQLPASPTGGDYLFTSSTVQAEVNGDTVFSASPASDTLTVSDNPKPTVSLSITDVADLAVSGATTATVTLTNTAAVDATGVGFDLQLSPPLSDLIGLGTLGVGTCPAGSVSQTNTNPRTLSLINATITASSSCTFDIPITLPADHPAGDFTLTIDELTGTIGGSAFVGAGASDTFSVNAGIADVSMRKSFDSVGIPGGTVGVTYELSNRSLLPVTDIGFTDAIVAAVTGSTGFAVDTNTCNGTATGGSTLTVSGASMAASGTCEITGTLTLGAGVSGGNYLSTTSDITATLDGFSPATIGNSAASATLEVQEISLDFAFDDDSVLPGQSTVAEITLTNNGTSSVAITNVTTSLVPISVSATFDSSLVNTCGSAESTGSASISYTGGSIPAGSSCTYRAQISVPASATQQEVRLTTIALAGTNLFQGDNIRVGGPLADGGTLSLTKSFVDMSVEEGANTDVTFTITNESADLAVNTIGFSDDLDAFRSGTTLVSTVSDTCSATGSGPGASIINFSNINLAAGASCAVTVRLAMAVTGDLGDFTNTTSAISGDVSSVTVTGTAASDSILVQSNVAPTFTKTFPSGTINQNGQTTVQYTISMPVALGSFNQLTFDDALGSAISGATLVSVPSNGSCGAGSQFGGTGTDTMTMRFGALSGGESCTFTATIGITSSPEGAVTSTSGDLFNATTALVSGASASLTVNSPPPNLALAFAANPVDQGVVSTMTYTIDASAVTTALSGVGFTNTLPSGLVIATPANAVSSCGGTLTAVAGTGSVTLTGGSLAANASCTISLDVVAQAAGAYANTTSALSTNLGDGGAASATLTVNAAPPPGFAQVFSPDSMLEGATSTLTFTIDNSGAFVEASTLSFTNNLPAGLVIASTPNVANTCNGTATAVAASSVVSLTGGTVAASASCTVSVDVTTVDDGSYVNVSGALTSNLGNSGTSTDTLTVNAPPVPPLAKTYTPSTVTQGEVTTVSISIDNSAALLPVTAVNVTDTFAASMTVATVANTSVGANCVGGTLTAVPGATSVTYTGGSVTAGQTCTISYDVVALNTGALANTLTMTSSLGPNTAPATLTVNPAPAPTITHAFAPSSIEQDGFSTLTVTIDNSAAFIAAGSLGLQGDLSAAVLIANDGAARVPTNSCGGTLLAPNNSNRMQLSGGNIPAQGSCVMTVDVTSSTVGNYTNTLSGSTSTLGASTLPAPAALEVVARTTAEVIFEVATDTDGDFGFASSEAAFTFTLTTSSGEGTEGPISVDAGSYSVSVSPPSGTGITAMSCNDSDSTATLDGSTFSLVLAAREQVTCTITSRETLQRTVDTIHNFLHRRSTLILANPPSRSRRLERMNSAGVGGQTLSFAQGDILSMLPVDFDPMAINSGNFSLSGSLQQAREARAMALLAHDPYKTNMFVENSKWDLWFEGSYSKFEGSSDSEGHFGIAYIGLDYVVSRDLLVGALVQFDQMEDSSEINGSSVEGRGWMVGPYVTARLRDNLIFDGRFALGKSTNDISPFGTYTDAFETSRVLVEASLSGQYLVQGWTVSPNVSLAYLHEKQKSYVDSLNVTIPAQTVSLGQLRFGPNVSRRFTQPDGSSFEPFVSLDGIYTFGSSDDIVSAEATKEAEGLRARIEAGFTTTNEYGTKLSVRANYDGIGLSDFESYGVSVKLNIPLQ</sequence>
<proteinExistence type="predicted"/>
<evidence type="ECO:0000256" key="1">
    <source>
        <dbReference type="SAM" id="MobiDB-lite"/>
    </source>
</evidence>
<evidence type="ECO:0000259" key="2">
    <source>
        <dbReference type="PROSITE" id="PS51208"/>
    </source>
</evidence>
<reference evidence="4 6" key="1">
    <citation type="submission" date="2015-09" db="EMBL/GenBank/DDBJ databases">
        <authorList>
            <consortium name="Swine Surveillance"/>
        </authorList>
    </citation>
    <scope>NUCLEOTIDE SEQUENCE [LARGE SCALE GENOMIC DNA]</scope>
    <source>
        <strain evidence="4 6">5120</strain>
    </source>
</reference>
<organism evidence="4 6">
    <name type="scientific">Thalassovita autumnalis</name>
    <dbReference type="NCBI Taxonomy" id="2072972"/>
    <lineage>
        <taxon>Bacteria</taxon>
        <taxon>Pseudomonadati</taxon>
        <taxon>Pseudomonadota</taxon>
        <taxon>Alphaproteobacteria</taxon>
        <taxon>Rhodobacterales</taxon>
        <taxon>Roseobacteraceae</taxon>
        <taxon>Thalassovita</taxon>
    </lineage>
</organism>
<feature type="domain" description="Autotransporter" evidence="2">
    <location>
        <begin position="1670"/>
        <end position="1926"/>
    </location>
</feature>
<evidence type="ECO:0000313" key="3">
    <source>
        <dbReference type="EMBL" id="CUH65813.1"/>
    </source>
</evidence>
<dbReference type="SMART" id="SM00869">
    <property type="entry name" value="Autotransporter"/>
    <property type="match status" value="1"/>
</dbReference>
<dbReference type="SUPFAM" id="SSF103515">
    <property type="entry name" value="Autotransporter"/>
    <property type="match status" value="1"/>
</dbReference>
<dbReference type="EMBL" id="CYSB01000025">
    <property type="protein sequence ID" value="CUH65813.1"/>
    <property type="molecule type" value="Genomic_DNA"/>
</dbReference>
<dbReference type="Pfam" id="PF03797">
    <property type="entry name" value="Autotransporter"/>
    <property type="match status" value="1"/>
</dbReference>
<evidence type="ECO:0000313" key="4">
    <source>
        <dbReference type="EMBL" id="CUH70685.1"/>
    </source>
</evidence>
<dbReference type="InterPro" id="IPR057693">
    <property type="entry name" value="DUF7933"/>
</dbReference>
<dbReference type="Proteomes" id="UP000051887">
    <property type="component" value="Unassembled WGS sequence"/>
</dbReference>
<feature type="compositionally biased region" description="Low complexity" evidence="1">
    <location>
        <begin position="1"/>
        <end position="16"/>
    </location>
</feature>
<name>A0A0P1FC80_9RHOB</name>
<dbReference type="InterPro" id="IPR005546">
    <property type="entry name" value="Autotransporte_beta"/>
</dbReference>
<feature type="region of interest" description="Disordered" evidence="1">
    <location>
        <begin position="1"/>
        <end position="34"/>
    </location>
</feature>
<evidence type="ECO:0000313" key="5">
    <source>
        <dbReference type="Proteomes" id="UP000051086"/>
    </source>
</evidence>
<accession>A0A0P1FC80</accession>
<dbReference type="Pfam" id="PF25564">
    <property type="entry name" value="DUF7933"/>
    <property type="match status" value="9"/>
</dbReference>
<protein>
    <submittedName>
        <fullName evidence="4">Autotransporter beta-domain protein</fullName>
    </submittedName>
</protein>